<dbReference type="AlphaFoldDB" id="A0AAP0R8X9"/>
<dbReference type="GO" id="GO:0008270">
    <property type="term" value="F:zinc ion binding"/>
    <property type="evidence" value="ECO:0007669"/>
    <property type="project" value="TreeGrafter"/>
</dbReference>
<organism evidence="4 5">
    <name type="scientific">Liquidambar formosana</name>
    <name type="common">Formosan gum</name>
    <dbReference type="NCBI Taxonomy" id="63359"/>
    <lineage>
        <taxon>Eukaryota</taxon>
        <taxon>Viridiplantae</taxon>
        <taxon>Streptophyta</taxon>
        <taxon>Embryophyta</taxon>
        <taxon>Tracheophyta</taxon>
        <taxon>Spermatophyta</taxon>
        <taxon>Magnoliopsida</taxon>
        <taxon>eudicotyledons</taxon>
        <taxon>Gunneridae</taxon>
        <taxon>Pentapetalae</taxon>
        <taxon>Saxifragales</taxon>
        <taxon>Altingiaceae</taxon>
        <taxon>Liquidambar</taxon>
    </lineage>
</organism>
<evidence type="ECO:0000256" key="1">
    <source>
        <dbReference type="ARBA" id="ARBA00007818"/>
    </source>
</evidence>
<evidence type="ECO:0000256" key="3">
    <source>
        <dbReference type="ARBA" id="ARBA00022833"/>
    </source>
</evidence>
<evidence type="ECO:0000313" key="5">
    <source>
        <dbReference type="Proteomes" id="UP001415857"/>
    </source>
</evidence>
<evidence type="ECO:0008006" key="6">
    <source>
        <dbReference type="Google" id="ProtNLM"/>
    </source>
</evidence>
<comment type="similarity">
    <text evidence="1">Belongs to the UPF0587 family.</text>
</comment>
<dbReference type="Proteomes" id="UP001415857">
    <property type="component" value="Unassembled WGS sequence"/>
</dbReference>
<evidence type="ECO:0000256" key="2">
    <source>
        <dbReference type="ARBA" id="ARBA00022723"/>
    </source>
</evidence>
<dbReference type="EMBL" id="JBBPBK010000012">
    <property type="protein sequence ID" value="KAK9273344.1"/>
    <property type="molecule type" value="Genomic_DNA"/>
</dbReference>
<protein>
    <recommendedName>
        <fullName evidence="6">CXXC motif containing zinc binding protein</fullName>
    </recommendedName>
</protein>
<sequence length="168" mass="18334">MVNFMLMITAELENLTNLQPQGGCDDPSFSYYVKLKCGSCGELSPKETCLSLNETVPLPSGKGRGTTHLVQKCKFCGREGTVTMIPGKGHPLTQETSESGKHAPLMLFECRGFDLVNFSFGSGWKVESIEGTKYEDIDLSGGEFAEYDEKGACPVMISNLRATFDVVK</sequence>
<comment type="caution">
    <text evidence="4">The sequence shown here is derived from an EMBL/GenBank/DDBJ whole genome shotgun (WGS) entry which is preliminary data.</text>
</comment>
<keyword evidence="5" id="KW-1185">Reference proteome</keyword>
<dbReference type="SUPFAM" id="SSF141678">
    <property type="entry name" value="MAL13P1.257-like"/>
    <property type="match status" value="1"/>
</dbReference>
<keyword evidence="3" id="KW-0862">Zinc</keyword>
<reference evidence="4 5" key="1">
    <citation type="journal article" date="2024" name="Plant J.">
        <title>Genome sequences and population genomics reveal climatic adaptation and genomic divergence between two closely related sweetgum species.</title>
        <authorList>
            <person name="Xu W.Q."/>
            <person name="Ren C.Q."/>
            <person name="Zhang X.Y."/>
            <person name="Comes H.P."/>
            <person name="Liu X.H."/>
            <person name="Li Y.G."/>
            <person name="Kettle C.J."/>
            <person name="Jalonen R."/>
            <person name="Gaisberger H."/>
            <person name="Ma Y.Z."/>
            <person name="Qiu Y.X."/>
        </authorList>
    </citation>
    <scope>NUCLEOTIDE SEQUENCE [LARGE SCALE GENOMIC DNA]</scope>
    <source>
        <strain evidence="4">Hangzhou</strain>
    </source>
</reference>
<keyword evidence="2" id="KW-0479">Metal-binding</keyword>
<proteinExistence type="inferred from homology"/>
<dbReference type="PANTHER" id="PTHR12857:SF0">
    <property type="entry name" value="CXXC MOTIF CONTAINING ZINC BINDING PROTEIN"/>
    <property type="match status" value="1"/>
</dbReference>
<evidence type="ECO:0000313" key="4">
    <source>
        <dbReference type="EMBL" id="KAK9273344.1"/>
    </source>
</evidence>
<dbReference type="Pfam" id="PF05907">
    <property type="entry name" value="CXXC_Zn-b_euk"/>
    <property type="match status" value="1"/>
</dbReference>
<accession>A0AAP0R8X9</accession>
<name>A0AAP0R8X9_LIQFO</name>
<dbReference type="InterPro" id="IPR008584">
    <property type="entry name" value="CXXC_Zn-binding_euk"/>
</dbReference>
<dbReference type="PANTHER" id="PTHR12857">
    <property type="entry name" value="CXXC MOTIF CONTAINING ZINC BINDING PROTEIN"/>
    <property type="match status" value="1"/>
</dbReference>
<gene>
    <name evidence="4" type="ORF">L1049_018153</name>
</gene>